<organism evidence="1">
    <name type="scientific">viral metagenome</name>
    <dbReference type="NCBI Taxonomy" id="1070528"/>
    <lineage>
        <taxon>unclassified sequences</taxon>
        <taxon>metagenomes</taxon>
        <taxon>organismal metagenomes</taxon>
    </lineage>
</organism>
<proteinExistence type="predicted"/>
<dbReference type="AlphaFoldDB" id="A0A6M3K891"/>
<sequence length="554" mass="58366">MDVNITRPNNLWQYVPGKTEGSYVSGDFFSTISGTPSIASNKLRINTAEVESLASFFGGSLELLINVPVEPTAGDVRAWGFKIDNDGNEGRVEFDITDTDFTANLYDASGTVVASKTIDWDATWTAAEARYRISAAERNYIFAVNDTIVARFEYGRNNDITEDKILSRKPVSIHIQNGNADNMDVGLVSVYGGSVAGGGGGSEIGGVISEIQGNVAHDAVDAGNPVKIGAKASATEPSAVSGNDRVNIGADLYGNLKAVGNIAHDTVDRGDPVKIGGKASSSKPTAVSSGDRVNAYFDTFGRQHIYDEAGGGVGAGLTLYVFDSVNSMGQGQTAYTAATQVTVSGLSFTPNPRVLVKIEHYTSAGAFVAAYTPQQYTITYAAGVYTVTGAAFGATDLIVVYQQGPERTTNLSTNAQAVGEVNQINYQAVEESLQDTTNVAAATNYYPSALGAAMMGSKGLSLSGKFIDADGTMTLDVEVTNDEDATNADWISAGLSSIDQKTGIQTIAAALTVTNGTLTYAIKFPDLNFRFWRAKMVNDGATNTSIIKARRIAN</sequence>
<reference evidence="1" key="1">
    <citation type="submission" date="2020-03" db="EMBL/GenBank/DDBJ databases">
        <title>The deep terrestrial virosphere.</title>
        <authorList>
            <person name="Holmfeldt K."/>
            <person name="Nilsson E."/>
            <person name="Simone D."/>
            <person name="Lopez-Fernandez M."/>
            <person name="Wu X."/>
            <person name="de Brujin I."/>
            <person name="Lundin D."/>
            <person name="Andersson A."/>
            <person name="Bertilsson S."/>
            <person name="Dopson M."/>
        </authorList>
    </citation>
    <scope>NUCLEOTIDE SEQUENCE</scope>
    <source>
        <strain evidence="1">MM415A01170</strain>
    </source>
</reference>
<name>A0A6M3K891_9ZZZZ</name>
<accession>A0A6M3K891</accession>
<dbReference type="EMBL" id="MT142314">
    <property type="protein sequence ID" value="QJA78005.1"/>
    <property type="molecule type" value="Genomic_DNA"/>
</dbReference>
<protein>
    <submittedName>
        <fullName evidence="1">Uncharacterized protein</fullName>
    </submittedName>
</protein>
<gene>
    <name evidence="1" type="ORF">MM415A01170_0012</name>
</gene>
<evidence type="ECO:0000313" key="1">
    <source>
        <dbReference type="EMBL" id="QJA78005.1"/>
    </source>
</evidence>